<dbReference type="EMBL" id="OKRB01000086">
    <property type="protein sequence ID" value="SPE20961.1"/>
    <property type="molecule type" value="Genomic_DNA"/>
</dbReference>
<accession>A0A2N9LCJ8</accession>
<name>A0A2N9LCJ8_9BACT</name>
<feature type="region of interest" description="Disordered" evidence="1">
    <location>
        <begin position="78"/>
        <end position="97"/>
    </location>
</feature>
<evidence type="ECO:0000256" key="1">
    <source>
        <dbReference type="SAM" id="MobiDB-lite"/>
    </source>
</evidence>
<evidence type="ECO:0000313" key="3">
    <source>
        <dbReference type="Proteomes" id="UP000239735"/>
    </source>
</evidence>
<proteinExistence type="predicted"/>
<reference evidence="3" key="1">
    <citation type="submission" date="2018-02" db="EMBL/GenBank/DDBJ databases">
        <authorList>
            <person name="Hausmann B."/>
        </authorList>
    </citation>
    <scope>NUCLEOTIDE SEQUENCE [LARGE SCALE GENOMIC DNA]</scope>
    <source>
        <strain evidence="3">Peat soil MAG SbA5</strain>
    </source>
</reference>
<evidence type="ECO:0000313" key="2">
    <source>
        <dbReference type="EMBL" id="SPE20961.1"/>
    </source>
</evidence>
<gene>
    <name evidence="2" type="ORF">SBA5_30166</name>
</gene>
<organism evidence="2 3">
    <name type="scientific">Candidatus Sulfuritelmatomonas gaucii</name>
    <dbReference type="NCBI Taxonomy" id="2043161"/>
    <lineage>
        <taxon>Bacteria</taxon>
        <taxon>Pseudomonadati</taxon>
        <taxon>Acidobacteriota</taxon>
        <taxon>Terriglobia</taxon>
        <taxon>Terriglobales</taxon>
        <taxon>Acidobacteriaceae</taxon>
        <taxon>Candidatus Sulfuritelmatomonas</taxon>
    </lineage>
</organism>
<protein>
    <submittedName>
        <fullName evidence="2">Uncharacterized protein</fullName>
    </submittedName>
</protein>
<dbReference type="Proteomes" id="UP000239735">
    <property type="component" value="Unassembled WGS sequence"/>
</dbReference>
<dbReference type="AlphaFoldDB" id="A0A2N9LCJ8"/>
<sequence length="213" mass="23693">MAGSMRHQRRPAARGSNVKAISGRIGWVERERGDTAGHEAEVRAFDSRGSEGLPGSAWYCPQGGLSLRCRVGCDTRKLTGRSGKSSHSRGYAMTRSESTLKKKTLRVSDTWRNLAKLRLVLRLSLRVGQELLPDGRRVERELRQKPSCERQTRARAAVRSPERRKNAAACAGVTKGALVFPIVHWIRDVYPETDSVLPIRENLPMGMSAESTE</sequence>